<dbReference type="InterPro" id="IPR041881">
    <property type="entry name" value="PqqD_sf"/>
</dbReference>
<dbReference type="Proteomes" id="UP000178943">
    <property type="component" value="Unassembled WGS sequence"/>
</dbReference>
<evidence type="ECO:0008006" key="3">
    <source>
        <dbReference type="Google" id="ProtNLM"/>
    </source>
</evidence>
<evidence type="ECO:0000313" key="2">
    <source>
        <dbReference type="Proteomes" id="UP000178943"/>
    </source>
</evidence>
<dbReference type="InterPro" id="IPR008792">
    <property type="entry name" value="PQQD"/>
</dbReference>
<comment type="caution">
    <text evidence="1">The sequence shown here is derived from an EMBL/GenBank/DDBJ whole genome shotgun (WGS) entry which is preliminary data.</text>
</comment>
<dbReference type="EMBL" id="MFGW01000180">
    <property type="protein sequence ID" value="OGF62385.1"/>
    <property type="molecule type" value="Genomic_DNA"/>
</dbReference>
<reference evidence="1 2" key="1">
    <citation type="journal article" date="2016" name="Nat. Commun.">
        <title>Thousands of microbial genomes shed light on interconnected biogeochemical processes in an aquifer system.</title>
        <authorList>
            <person name="Anantharaman K."/>
            <person name="Brown C.T."/>
            <person name="Hug L.A."/>
            <person name="Sharon I."/>
            <person name="Castelle C.J."/>
            <person name="Probst A.J."/>
            <person name="Thomas B.C."/>
            <person name="Singh A."/>
            <person name="Wilkins M.J."/>
            <person name="Karaoz U."/>
            <person name="Brodie E.L."/>
            <person name="Williams K.H."/>
            <person name="Hubbard S.S."/>
            <person name="Banfield J.F."/>
        </authorList>
    </citation>
    <scope>NUCLEOTIDE SEQUENCE [LARGE SCALE GENOMIC DNA]</scope>
</reference>
<proteinExistence type="predicted"/>
<dbReference type="Gene3D" id="1.10.10.1150">
    <property type="entry name" value="Coenzyme PQQ synthesis protein D (PqqD)"/>
    <property type="match status" value="1"/>
</dbReference>
<accession>A0A1F5VG41</accession>
<evidence type="ECO:0000313" key="1">
    <source>
        <dbReference type="EMBL" id="OGF62385.1"/>
    </source>
</evidence>
<dbReference type="STRING" id="1817863.A2Y62_17200"/>
<gene>
    <name evidence="1" type="ORF">A2Y62_17200</name>
</gene>
<dbReference type="AlphaFoldDB" id="A0A1F5VG41"/>
<dbReference type="Pfam" id="PF05402">
    <property type="entry name" value="PqqD"/>
    <property type="match status" value="1"/>
</dbReference>
<sequence>MILLEKKPVKNEKYPYRIIDGQALIIDPASNVIKLLNEVGTKVWESIDGENTGNDILKIIIDEYEVSPEIAKNDLVKFLQELLTGGIITIDNTA</sequence>
<organism evidence="1 2">
    <name type="scientific">Candidatus Fischerbacteria bacterium RBG_13_37_8</name>
    <dbReference type="NCBI Taxonomy" id="1817863"/>
    <lineage>
        <taxon>Bacteria</taxon>
        <taxon>Candidatus Fischeribacteriota</taxon>
    </lineage>
</organism>
<name>A0A1F5VG41_9BACT</name>
<protein>
    <recommendedName>
        <fullName evidence="3">Pyrroloquinoline quinone biosynthesis protein PqqD</fullName>
    </recommendedName>
</protein>